<dbReference type="VEuPathDB" id="FungiDB:HZS61_007255"/>
<sequence>MARIRELPVGYIIDSNLTFTTYLQELFRQLDSDLYAQVPWGRTATKKDLEDILVSKKAAVKEELDNAVTQIHLSFDLWTSPNSRLLAFKRQIGSHAGENIAYTIRNVVRDWGIDGKLGVSICDNAASNDVCLRNLYTTLDASITRAGTEARRMRCFGHILNLVAQAFLYGDDAASFELQSEAYDMLERVEEDLEHWRAKGPVGKLHNIVKFIRASPQRTEAFKAHAREQEEVDTYKLAEESTAELEVIQNNATRWNSTYMMIERALVKQSELNSFIQELGLEADASKRVPTADILTSDDWKVLREVSHILEPVYNMTMRTQGWGTSGGHGRLWEVMTGMEFVLEHLEDWKVLYEDETADPAAEEWYTTQWEEAGPAMGVT</sequence>
<evidence type="ECO:0000256" key="1">
    <source>
        <dbReference type="ARBA" id="ARBA00004123"/>
    </source>
</evidence>
<protein>
    <recommendedName>
        <fullName evidence="8">AC transposase</fullName>
    </recommendedName>
</protein>
<dbReference type="Proteomes" id="UP000285084">
    <property type="component" value="Unassembled WGS sequence"/>
</dbReference>
<evidence type="ECO:0000256" key="5">
    <source>
        <dbReference type="ARBA" id="ARBA00023242"/>
    </source>
</evidence>
<dbReference type="VEuPathDB" id="FungiDB:FOMG_16490"/>
<name>A0A420M731_FUSOX</name>
<evidence type="ECO:0000256" key="3">
    <source>
        <dbReference type="ARBA" id="ARBA00022771"/>
    </source>
</evidence>
<reference evidence="6 7" key="1">
    <citation type="journal article" date="2018" name="Sci. Rep.">
        <title>Characterisation of pathogen-specific regions and novel effector candidates in Fusarium oxysporum f. sp. cepae.</title>
        <authorList>
            <person name="Armitage A.D."/>
            <person name="Taylor A."/>
            <person name="Sobczyk M.K."/>
            <person name="Baxter L."/>
            <person name="Greenfield B.P."/>
            <person name="Bates H.J."/>
            <person name="Wilson F."/>
            <person name="Jackson A.C."/>
            <person name="Ott S."/>
            <person name="Harrison R.J."/>
            <person name="Clarkson J.P."/>
        </authorList>
    </citation>
    <scope>NUCLEOTIDE SEQUENCE [LARGE SCALE GENOMIC DNA]</scope>
    <source>
        <strain evidence="6 7">Fo_A13</strain>
    </source>
</reference>
<evidence type="ECO:0000313" key="7">
    <source>
        <dbReference type="Proteomes" id="UP000285084"/>
    </source>
</evidence>
<gene>
    <name evidence="6" type="ORF">BFJ69_g17872</name>
</gene>
<evidence type="ECO:0000256" key="2">
    <source>
        <dbReference type="ARBA" id="ARBA00022723"/>
    </source>
</evidence>
<dbReference type="InterPro" id="IPR052035">
    <property type="entry name" value="ZnF_BED_domain_contain"/>
</dbReference>
<dbReference type="EMBL" id="MRCX01001148">
    <property type="protein sequence ID" value="RKK52612.1"/>
    <property type="molecule type" value="Genomic_DNA"/>
</dbReference>
<accession>A0A420M731</accession>
<dbReference type="SUPFAM" id="SSF53098">
    <property type="entry name" value="Ribonuclease H-like"/>
    <property type="match status" value="1"/>
</dbReference>
<keyword evidence="3" id="KW-0863">Zinc-finger</keyword>
<dbReference type="GO" id="GO:0005634">
    <property type="term" value="C:nucleus"/>
    <property type="evidence" value="ECO:0007669"/>
    <property type="project" value="UniProtKB-SubCell"/>
</dbReference>
<dbReference type="InterPro" id="IPR012337">
    <property type="entry name" value="RNaseH-like_sf"/>
</dbReference>
<dbReference type="AlphaFoldDB" id="A0A420M731"/>
<comment type="subcellular location">
    <subcellularLocation>
        <location evidence="1">Nucleus</location>
    </subcellularLocation>
</comment>
<keyword evidence="4" id="KW-0862">Zinc</keyword>
<keyword evidence="2" id="KW-0479">Metal-binding</keyword>
<evidence type="ECO:0000313" key="6">
    <source>
        <dbReference type="EMBL" id="RKK52612.1"/>
    </source>
</evidence>
<organism evidence="6 7">
    <name type="scientific">Fusarium oxysporum</name>
    <name type="common">Fusarium vascular wilt</name>
    <dbReference type="NCBI Taxonomy" id="5507"/>
    <lineage>
        <taxon>Eukaryota</taxon>
        <taxon>Fungi</taxon>
        <taxon>Dikarya</taxon>
        <taxon>Ascomycota</taxon>
        <taxon>Pezizomycotina</taxon>
        <taxon>Sordariomycetes</taxon>
        <taxon>Hypocreomycetidae</taxon>
        <taxon>Hypocreales</taxon>
        <taxon>Nectriaceae</taxon>
        <taxon>Fusarium</taxon>
        <taxon>Fusarium oxysporum species complex</taxon>
    </lineage>
</organism>
<evidence type="ECO:0008006" key="8">
    <source>
        <dbReference type="Google" id="ProtNLM"/>
    </source>
</evidence>
<keyword evidence="5" id="KW-0539">Nucleus</keyword>
<dbReference type="PANTHER" id="PTHR46481:SF10">
    <property type="entry name" value="ZINC FINGER BED DOMAIN-CONTAINING PROTEIN 39"/>
    <property type="match status" value="1"/>
</dbReference>
<proteinExistence type="predicted"/>
<evidence type="ECO:0000256" key="4">
    <source>
        <dbReference type="ARBA" id="ARBA00022833"/>
    </source>
</evidence>
<comment type="caution">
    <text evidence="6">The sequence shown here is derived from an EMBL/GenBank/DDBJ whole genome shotgun (WGS) entry which is preliminary data.</text>
</comment>
<dbReference type="PANTHER" id="PTHR46481">
    <property type="entry name" value="ZINC FINGER BED DOMAIN-CONTAINING PROTEIN 4"/>
    <property type="match status" value="1"/>
</dbReference>
<dbReference type="VEuPathDB" id="FungiDB:FOZG_18273"/>
<dbReference type="GO" id="GO:0008270">
    <property type="term" value="F:zinc ion binding"/>
    <property type="evidence" value="ECO:0007669"/>
    <property type="project" value="UniProtKB-KW"/>
</dbReference>
<dbReference type="VEuPathDB" id="FungiDB:FOZG_17987"/>